<protein>
    <submittedName>
        <fullName evidence="2">SH3 domain-containing protein</fullName>
    </submittedName>
</protein>
<evidence type="ECO:0000256" key="1">
    <source>
        <dbReference type="SAM" id="SignalP"/>
    </source>
</evidence>
<dbReference type="Proteomes" id="UP001597641">
    <property type="component" value="Unassembled WGS sequence"/>
</dbReference>
<keyword evidence="1" id="KW-0732">Signal</keyword>
<comment type="caution">
    <text evidence="2">The sequence shown here is derived from an EMBL/GenBank/DDBJ whole genome shotgun (WGS) entry which is preliminary data.</text>
</comment>
<keyword evidence="3" id="KW-1185">Reference proteome</keyword>
<organism evidence="2 3">
    <name type="scientific">Pontibacter toksunensis</name>
    <dbReference type="NCBI Taxonomy" id="1332631"/>
    <lineage>
        <taxon>Bacteria</taxon>
        <taxon>Pseudomonadati</taxon>
        <taxon>Bacteroidota</taxon>
        <taxon>Cytophagia</taxon>
        <taxon>Cytophagales</taxon>
        <taxon>Hymenobacteraceae</taxon>
        <taxon>Pontibacter</taxon>
    </lineage>
</organism>
<accession>A0ABW6BV05</accession>
<reference evidence="3" key="1">
    <citation type="journal article" date="2019" name="Int. J. Syst. Evol. Microbiol.">
        <title>The Global Catalogue of Microorganisms (GCM) 10K type strain sequencing project: providing services to taxonomists for standard genome sequencing and annotation.</title>
        <authorList>
            <consortium name="The Broad Institute Genomics Platform"/>
            <consortium name="The Broad Institute Genome Sequencing Center for Infectious Disease"/>
            <person name="Wu L."/>
            <person name="Ma J."/>
        </authorList>
    </citation>
    <scope>NUCLEOTIDE SEQUENCE [LARGE SCALE GENOMIC DNA]</scope>
    <source>
        <strain evidence="3">KCTC 23984</strain>
    </source>
</reference>
<evidence type="ECO:0000313" key="2">
    <source>
        <dbReference type="EMBL" id="MFD3001351.1"/>
    </source>
</evidence>
<dbReference type="RefSeq" id="WP_377485311.1">
    <property type="nucleotide sequence ID" value="NZ_JBHUOX010000009.1"/>
</dbReference>
<name>A0ABW6BV05_9BACT</name>
<feature type="signal peptide" evidence="1">
    <location>
        <begin position="1"/>
        <end position="21"/>
    </location>
</feature>
<proteinExistence type="predicted"/>
<sequence>MKPGLSIISLALIFLSLSCNNSGREEQDNPEETTIANETEAAPLPKDVIYASKPLISGILYARPSFGGTIIAHFDTSQQLHIIDTTDNVFVKVRLLQDTSTHTGYISKIILPEKK</sequence>
<dbReference type="PROSITE" id="PS51257">
    <property type="entry name" value="PROKAR_LIPOPROTEIN"/>
    <property type="match status" value="1"/>
</dbReference>
<feature type="chain" id="PRO_5046401683" evidence="1">
    <location>
        <begin position="22"/>
        <end position="115"/>
    </location>
</feature>
<dbReference type="EMBL" id="JBHUOX010000009">
    <property type="protein sequence ID" value="MFD3001351.1"/>
    <property type="molecule type" value="Genomic_DNA"/>
</dbReference>
<gene>
    <name evidence="2" type="ORF">ACFS7Z_13335</name>
</gene>
<evidence type="ECO:0000313" key="3">
    <source>
        <dbReference type="Proteomes" id="UP001597641"/>
    </source>
</evidence>